<name>A0A175A1W0_9FIRM</name>
<dbReference type="Pfam" id="PF09711">
    <property type="entry name" value="Cas_Csn2"/>
    <property type="match status" value="1"/>
</dbReference>
<evidence type="ECO:0000313" key="2">
    <source>
        <dbReference type="Proteomes" id="UP000095662"/>
    </source>
</evidence>
<dbReference type="InterPro" id="IPR010146">
    <property type="entry name" value="CRISPR-assoc_prot_Csn2-typ"/>
</dbReference>
<reference evidence="1 2" key="1">
    <citation type="submission" date="2015-09" db="EMBL/GenBank/DDBJ databases">
        <authorList>
            <consortium name="Pathogen Informatics"/>
        </authorList>
    </citation>
    <scope>NUCLEOTIDE SEQUENCE [LARGE SCALE GENOMIC DNA]</scope>
    <source>
        <strain evidence="1 2">2789STDY5834928</strain>
    </source>
</reference>
<dbReference type="OrthoDB" id="2043844at2"/>
<dbReference type="STRING" id="39492.ERS852540_01919"/>
<protein>
    <submittedName>
        <fullName evidence="1">CRISPR type II-A/NMEMI-associated protein Csn2</fullName>
    </submittedName>
</protein>
<dbReference type="NCBIfam" id="TIGR01866">
    <property type="entry name" value="cas_Csn2"/>
    <property type="match status" value="1"/>
</dbReference>
<sequence length="221" mass="25398">MTFAYSQIELYVDSEDKVLTLIIEHPDFFYTVLNDINDQIEGGTGFSVISCNAKLISFAKQATMITEFVPFEMNRKELISKLYAHLKKCSVNEDMFIRTNEMLSATERYISELAQYAEGEFVTDEICDVTPLLKMFGLKFVDSYDTLEEKLLEFFLAMTEYAGKTVFICVNLRSCLSLQKAEKLFESVIEHEIPLLCIESSDKGKTRFEKRVVIDDDLCVI</sequence>
<dbReference type="EMBL" id="CZBY01000016">
    <property type="protein sequence ID" value="CUQ89430.1"/>
    <property type="molecule type" value="Genomic_DNA"/>
</dbReference>
<dbReference type="InterPro" id="IPR038600">
    <property type="entry name" value="Csn2_sf"/>
</dbReference>
<gene>
    <name evidence="1" type="ORF">ERS852540_01919</name>
</gene>
<accession>A0A175A1W0</accession>
<dbReference type="Gene3D" id="3.40.50.11940">
    <property type="match status" value="1"/>
</dbReference>
<evidence type="ECO:0000313" key="1">
    <source>
        <dbReference type="EMBL" id="CUQ89430.1"/>
    </source>
</evidence>
<dbReference type="Proteomes" id="UP000095662">
    <property type="component" value="Unassembled WGS sequence"/>
</dbReference>
<dbReference type="AlphaFoldDB" id="A0A175A1W0"/>
<organism evidence="1 2">
    <name type="scientific">[Eubacterium] siraeum</name>
    <dbReference type="NCBI Taxonomy" id="39492"/>
    <lineage>
        <taxon>Bacteria</taxon>
        <taxon>Bacillati</taxon>
        <taxon>Bacillota</taxon>
        <taxon>Clostridia</taxon>
        <taxon>Eubacteriales</taxon>
        <taxon>Oscillospiraceae</taxon>
        <taxon>Oscillospiraceae incertae sedis</taxon>
    </lineage>
</organism>
<proteinExistence type="predicted"/>